<comment type="caution">
    <text evidence="1">The sequence shown here is derived from an EMBL/GenBank/DDBJ whole genome shotgun (WGS) entry which is preliminary data.</text>
</comment>
<organism evidence="1 2">
    <name type="scientific">Vibrio coralliirubri</name>
    <dbReference type="NCBI Taxonomy" id="1516159"/>
    <lineage>
        <taxon>Bacteria</taxon>
        <taxon>Pseudomonadati</taxon>
        <taxon>Pseudomonadota</taxon>
        <taxon>Gammaproteobacteria</taxon>
        <taxon>Vibrionales</taxon>
        <taxon>Vibrionaceae</taxon>
        <taxon>Vibrio</taxon>
    </lineage>
</organism>
<reference evidence="1 2" key="1">
    <citation type="submission" date="2014-06" db="EMBL/GenBank/DDBJ databases">
        <authorList>
            <person name="Le Roux F."/>
        </authorList>
    </citation>
    <scope>NUCLEOTIDE SEQUENCE [LARGE SCALE GENOMIC DNA]</scope>
    <source>
        <strain evidence="1 2">J2-31</strain>
    </source>
</reference>
<dbReference type="Proteomes" id="UP000041625">
    <property type="component" value="Unassembled WGS sequence"/>
</dbReference>
<proteinExistence type="predicted"/>
<accession>A0AA86WPU4</accession>
<dbReference type="AlphaFoldDB" id="A0AA86WPU4"/>
<dbReference type="EMBL" id="CCKJ01000034">
    <property type="protein sequence ID" value="CDT71976.1"/>
    <property type="molecule type" value="Genomic_DNA"/>
</dbReference>
<protein>
    <submittedName>
        <fullName evidence="1">Uncharacterized protein</fullName>
    </submittedName>
</protein>
<evidence type="ECO:0000313" key="2">
    <source>
        <dbReference type="Proteomes" id="UP000041625"/>
    </source>
</evidence>
<sequence>MIFHLVNLAFPRMAYVRLLKLLQQKHRYQTNKELEIQRGDV</sequence>
<name>A0AA86WPU4_9VIBR</name>
<evidence type="ECO:0000313" key="1">
    <source>
        <dbReference type="EMBL" id="CDT71976.1"/>
    </source>
</evidence>
<gene>
    <name evidence="1" type="ORF">VCR31J2_1290113</name>
</gene>
<keyword evidence="2" id="KW-1185">Reference proteome</keyword>